<evidence type="ECO:0000313" key="1">
    <source>
        <dbReference type="EMBL" id="EWS71519.1"/>
    </source>
</evidence>
<sequence length="140" mass="16597">MNRNLKREQQKFSKSSLKFPTESMVFVFLVYINNHTLIWQDQYPYFQERHKQLSNISICSNLLLSIHMKSLLKYTLNYQNLCKKKEISFKQVSKQVNLVGSIQSKISLKCKVCGKEIFIIFLIFFCSQINQGKQEMSNRN</sequence>
<accession>W7XFF2</accession>
<protein>
    <submittedName>
        <fullName evidence="1">Uncharacterized protein</fullName>
    </submittedName>
</protein>
<dbReference type="EMBL" id="GG662367">
    <property type="protein sequence ID" value="EWS71519.1"/>
    <property type="molecule type" value="Genomic_DNA"/>
</dbReference>
<name>W7XFF2_TETTS</name>
<dbReference type="KEGG" id="tet:TTHERM_001220401"/>
<gene>
    <name evidence="1" type="ORF">TTHERM_001220401</name>
</gene>
<dbReference type="InParanoid" id="W7XFF2"/>
<organism evidence="1 2">
    <name type="scientific">Tetrahymena thermophila (strain SB210)</name>
    <dbReference type="NCBI Taxonomy" id="312017"/>
    <lineage>
        <taxon>Eukaryota</taxon>
        <taxon>Sar</taxon>
        <taxon>Alveolata</taxon>
        <taxon>Ciliophora</taxon>
        <taxon>Intramacronucleata</taxon>
        <taxon>Oligohymenophorea</taxon>
        <taxon>Hymenostomatida</taxon>
        <taxon>Tetrahymenina</taxon>
        <taxon>Tetrahymenidae</taxon>
        <taxon>Tetrahymena</taxon>
    </lineage>
</organism>
<reference evidence="2" key="1">
    <citation type="journal article" date="2006" name="PLoS Biol.">
        <title>Macronuclear genome sequence of the ciliate Tetrahymena thermophila, a model eukaryote.</title>
        <authorList>
            <person name="Eisen J.A."/>
            <person name="Coyne R.S."/>
            <person name="Wu M."/>
            <person name="Wu D."/>
            <person name="Thiagarajan M."/>
            <person name="Wortman J.R."/>
            <person name="Badger J.H."/>
            <person name="Ren Q."/>
            <person name="Amedeo P."/>
            <person name="Jones K.M."/>
            <person name="Tallon L.J."/>
            <person name="Delcher A.L."/>
            <person name="Salzberg S.L."/>
            <person name="Silva J.C."/>
            <person name="Haas B.J."/>
            <person name="Majoros W.H."/>
            <person name="Farzad M."/>
            <person name="Carlton J.M."/>
            <person name="Smith R.K. Jr."/>
            <person name="Garg J."/>
            <person name="Pearlman R.E."/>
            <person name="Karrer K.M."/>
            <person name="Sun L."/>
            <person name="Manning G."/>
            <person name="Elde N.C."/>
            <person name="Turkewitz A.P."/>
            <person name="Asai D.J."/>
            <person name="Wilkes D.E."/>
            <person name="Wang Y."/>
            <person name="Cai H."/>
            <person name="Collins K."/>
            <person name="Stewart B.A."/>
            <person name="Lee S.R."/>
            <person name="Wilamowska K."/>
            <person name="Weinberg Z."/>
            <person name="Ruzzo W.L."/>
            <person name="Wloga D."/>
            <person name="Gaertig J."/>
            <person name="Frankel J."/>
            <person name="Tsao C.-C."/>
            <person name="Gorovsky M.A."/>
            <person name="Keeling P.J."/>
            <person name="Waller R.F."/>
            <person name="Patron N.J."/>
            <person name="Cherry J.M."/>
            <person name="Stover N.A."/>
            <person name="Krieger C.J."/>
            <person name="del Toro C."/>
            <person name="Ryder H.F."/>
            <person name="Williamson S.C."/>
            <person name="Barbeau R.A."/>
            <person name="Hamilton E.P."/>
            <person name="Orias E."/>
        </authorList>
    </citation>
    <scope>NUCLEOTIDE SEQUENCE [LARGE SCALE GENOMIC DNA]</scope>
    <source>
        <strain evidence="2">SB210</strain>
    </source>
</reference>
<evidence type="ECO:0000313" key="2">
    <source>
        <dbReference type="Proteomes" id="UP000009168"/>
    </source>
</evidence>
<dbReference type="GeneID" id="24441950"/>
<dbReference type="Proteomes" id="UP000009168">
    <property type="component" value="Unassembled WGS sequence"/>
</dbReference>
<dbReference type="AlphaFoldDB" id="W7XFF2"/>
<dbReference type="RefSeq" id="XP_012655947.1">
    <property type="nucleotide sequence ID" value="XM_012800493.1"/>
</dbReference>
<keyword evidence="2" id="KW-1185">Reference proteome</keyword>
<proteinExistence type="predicted"/>